<reference evidence="2 3" key="1">
    <citation type="submission" date="2019-05" db="EMBL/GenBank/DDBJ databases">
        <title>Another draft genome of Portunus trituberculatus and its Hox gene families provides insights of decapod evolution.</title>
        <authorList>
            <person name="Jeong J.-H."/>
            <person name="Song I."/>
            <person name="Kim S."/>
            <person name="Choi T."/>
            <person name="Kim D."/>
            <person name="Ryu S."/>
            <person name="Kim W."/>
        </authorList>
    </citation>
    <scope>NUCLEOTIDE SEQUENCE [LARGE SCALE GENOMIC DNA]</scope>
    <source>
        <tissue evidence="2">Muscle</tissue>
    </source>
</reference>
<sequence length="95" mass="10470">MDIYLRNKVLYISFPSETTLHRDTRSKATATNSTTKLHAYLKHSSTSPFPRGSHPHSTAPRVPSQSSSPGAQYTTSLQINAEFSKDVNSEDIATC</sequence>
<name>A0A5B7K4D6_PORTR</name>
<proteinExistence type="predicted"/>
<dbReference type="Proteomes" id="UP000324222">
    <property type="component" value="Unassembled WGS sequence"/>
</dbReference>
<evidence type="ECO:0000313" key="3">
    <source>
        <dbReference type="Proteomes" id="UP000324222"/>
    </source>
</evidence>
<protein>
    <submittedName>
        <fullName evidence="2">Uncharacterized protein</fullName>
    </submittedName>
</protein>
<accession>A0A5B7K4D6</accession>
<keyword evidence="3" id="KW-1185">Reference proteome</keyword>
<feature type="compositionally biased region" description="Polar residues" evidence="1">
    <location>
        <begin position="63"/>
        <end position="79"/>
    </location>
</feature>
<feature type="region of interest" description="Disordered" evidence="1">
    <location>
        <begin position="40"/>
        <end position="79"/>
    </location>
</feature>
<organism evidence="2 3">
    <name type="scientific">Portunus trituberculatus</name>
    <name type="common">Swimming crab</name>
    <name type="synonym">Neptunus trituberculatus</name>
    <dbReference type="NCBI Taxonomy" id="210409"/>
    <lineage>
        <taxon>Eukaryota</taxon>
        <taxon>Metazoa</taxon>
        <taxon>Ecdysozoa</taxon>
        <taxon>Arthropoda</taxon>
        <taxon>Crustacea</taxon>
        <taxon>Multicrustacea</taxon>
        <taxon>Malacostraca</taxon>
        <taxon>Eumalacostraca</taxon>
        <taxon>Eucarida</taxon>
        <taxon>Decapoda</taxon>
        <taxon>Pleocyemata</taxon>
        <taxon>Brachyura</taxon>
        <taxon>Eubrachyura</taxon>
        <taxon>Portunoidea</taxon>
        <taxon>Portunidae</taxon>
        <taxon>Portuninae</taxon>
        <taxon>Portunus</taxon>
    </lineage>
</organism>
<gene>
    <name evidence="2" type="ORF">E2C01_097341</name>
</gene>
<evidence type="ECO:0000256" key="1">
    <source>
        <dbReference type="SAM" id="MobiDB-lite"/>
    </source>
</evidence>
<evidence type="ECO:0000313" key="2">
    <source>
        <dbReference type="EMBL" id="MPD01796.1"/>
    </source>
</evidence>
<comment type="caution">
    <text evidence="2">The sequence shown here is derived from an EMBL/GenBank/DDBJ whole genome shotgun (WGS) entry which is preliminary data.</text>
</comment>
<dbReference type="AlphaFoldDB" id="A0A5B7K4D6"/>
<dbReference type="EMBL" id="VSRR010128632">
    <property type="protein sequence ID" value="MPD01796.1"/>
    <property type="molecule type" value="Genomic_DNA"/>
</dbReference>